<proteinExistence type="predicted"/>
<dbReference type="EMBL" id="CP063458">
    <property type="protein sequence ID" value="QOV90793.1"/>
    <property type="molecule type" value="Genomic_DNA"/>
</dbReference>
<evidence type="ECO:0000259" key="2">
    <source>
        <dbReference type="Pfam" id="PF01408"/>
    </source>
</evidence>
<dbReference type="KEGG" id="hbs:IPV69_05395"/>
<dbReference type="Gene3D" id="3.40.50.720">
    <property type="entry name" value="NAD(P)-binding Rossmann-like Domain"/>
    <property type="match status" value="1"/>
</dbReference>
<dbReference type="GO" id="GO:0000166">
    <property type="term" value="F:nucleotide binding"/>
    <property type="evidence" value="ECO:0007669"/>
    <property type="project" value="InterPro"/>
</dbReference>
<dbReference type="Pfam" id="PF02894">
    <property type="entry name" value="GFO_IDH_MocA_C"/>
    <property type="match status" value="1"/>
</dbReference>
<dbReference type="GO" id="GO:0016491">
    <property type="term" value="F:oxidoreductase activity"/>
    <property type="evidence" value="ECO:0007669"/>
    <property type="project" value="UniProtKB-KW"/>
</dbReference>
<evidence type="ECO:0000259" key="3">
    <source>
        <dbReference type="Pfam" id="PF02894"/>
    </source>
</evidence>
<dbReference type="Proteomes" id="UP000593765">
    <property type="component" value="Chromosome"/>
</dbReference>
<dbReference type="PANTHER" id="PTHR43818">
    <property type="entry name" value="BCDNA.GH03377"/>
    <property type="match status" value="1"/>
</dbReference>
<sequence>MSTIGVGIIGSGGIALQNHLPGFALCPDTKVVALCDSNPAVLAEASQKWGIRATHAKWEELIARDDVNAVVIATPNFLHPQIAKAAAAAGKHVLCEKPIALNYPDALDMATVCENAGIRHMTAFTYRFVPAMRYMTHLVKQGDIGQPYHFRAQRFQDWGDRNLGWRQVKKLAGSGELGDMLSHRIDYGHFLVGPISRLVSDQKRMIDTRAGNSVSDLDDWVAILAQYKTGCTGVLESTKLATGRGEGLYGQDVAEVNGPDGTLTFTTQKPLELRIGNRRTTDLQTVPVPKEFLVYPGSKRDPSDGDPVKTFRYDQNYEFIAAIRECRPCTPSLWDGVRAQAVMDAAIQSAEQGKWIDVPQVRS</sequence>
<evidence type="ECO:0000313" key="5">
    <source>
        <dbReference type="Proteomes" id="UP000593765"/>
    </source>
</evidence>
<reference evidence="4 5" key="1">
    <citation type="submission" date="2020-10" db="EMBL/GenBank/DDBJ databases">
        <title>Wide distribution of Phycisphaera-like planctomycetes from WD2101 soil group in peatlands and genome analysis of the first cultivated representative.</title>
        <authorList>
            <person name="Dedysh S.N."/>
            <person name="Beletsky A.V."/>
            <person name="Ivanova A."/>
            <person name="Kulichevskaya I.S."/>
            <person name="Suzina N.E."/>
            <person name="Philippov D.A."/>
            <person name="Rakitin A.L."/>
            <person name="Mardanov A.V."/>
            <person name="Ravin N.V."/>
        </authorList>
    </citation>
    <scope>NUCLEOTIDE SEQUENCE [LARGE SCALE GENOMIC DNA]</scope>
    <source>
        <strain evidence="4 5">M1803</strain>
    </source>
</reference>
<protein>
    <submittedName>
        <fullName evidence="4">Gfo/Idh/MocA family oxidoreductase</fullName>
    </submittedName>
</protein>
<dbReference type="Pfam" id="PF01408">
    <property type="entry name" value="GFO_IDH_MocA"/>
    <property type="match status" value="1"/>
</dbReference>
<dbReference type="SUPFAM" id="SSF55347">
    <property type="entry name" value="Glyceraldehyde-3-phosphate dehydrogenase-like, C-terminal domain"/>
    <property type="match status" value="1"/>
</dbReference>
<keyword evidence="5" id="KW-1185">Reference proteome</keyword>
<name>A0A7M2WZH2_9BACT</name>
<dbReference type="PANTHER" id="PTHR43818:SF11">
    <property type="entry name" value="BCDNA.GH03377"/>
    <property type="match status" value="1"/>
</dbReference>
<dbReference type="RefSeq" id="WP_206293896.1">
    <property type="nucleotide sequence ID" value="NZ_CP063458.1"/>
</dbReference>
<dbReference type="InterPro" id="IPR000683">
    <property type="entry name" value="Gfo/Idh/MocA-like_OxRdtase_N"/>
</dbReference>
<feature type="domain" description="Gfo/Idh/MocA-like oxidoreductase N-terminal" evidence="2">
    <location>
        <begin position="4"/>
        <end position="121"/>
    </location>
</feature>
<dbReference type="AlphaFoldDB" id="A0A7M2WZH2"/>
<dbReference type="InterPro" id="IPR050463">
    <property type="entry name" value="Gfo/Idh/MocA_oxidrdct_glycsds"/>
</dbReference>
<feature type="domain" description="Gfo/Idh/MocA-like oxidoreductase C-terminal" evidence="3">
    <location>
        <begin position="138"/>
        <end position="358"/>
    </location>
</feature>
<keyword evidence="1" id="KW-0560">Oxidoreductase</keyword>
<evidence type="ECO:0000256" key="1">
    <source>
        <dbReference type="ARBA" id="ARBA00023002"/>
    </source>
</evidence>
<dbReference type="SUPFAM" id="SSF51735">
    <property type="entry name" value="NAD(P)-binding Rossmann-fold domains"/>
    <property type="match status" value="1"/>
</dbReference>
<dbReference type="InterPro" id="IPR036291">
    <property type="entry name" value="NAD(P)-bd_dom_sf"/>
</dbReference>
<dbReference type="InterPro" id="IPR004104">
    <property type="entry name" value="Gfo/Idh/MocA-like_OxRdtase_C"/>
</dbReference>
<organism evidence="4 5">
    <name type="scientific">Humisphaera borealis</name>
    <dbReference type="NCBI Taxonomy" id="2807512"/>
    <lineage>
        <taxon>Bacteria</taxon>
        <taxon>Pseudomonadati</taxon>
        <taxon>Planctomycetota</taxon>
        <taxon>Phycisphaerae</taxon>
        <taxon>Tepidisphaerales</taxon>
        <taxon>Tepidisphaeraceae</taxon>
        <taxon>Humisphaera</taxon>
    </lineage>
</organism>
<dbReference type="Gene3D" id="3.30.360.10">
    <property type="entry name" value="Dihydrodipicolinate Reductase, domain 2"/>
    <property type="match status" value="1"/>
</dbReference>
<gene>
    <name evidence="4" type="ORF">IPV69_05395</name>
</gene>
<evidence type="ECO:0000313" key="4">
    <source>
        <dbReference type="EMBL" id="QOV90793.1"/>
    </source>
</evidence>
<accession>A0A7M2WZH2</accession>